<evidence type="ECO:0000256" key="1">
    <source>
        <dbReference type="SAM" id="MobiDB-lite"/>
    </source>
</evidence>
<evidence type="ECO:0000313" key="2">
    <source>
        <dbReference type="EMBL" id="GMI06125.1"/>
    </source>
</evidence>
<name>A0A9W7CAF4_9STRA</name>
<keyword evidence="3" id="KW-1185">Reference proteome</keyword>
<proteinExistence type="predicted"/>
<feature type="region of interest" description="Disordered" evidence="1">
    <location>
        <begin position="1"/>
        <end position="22"/>
    </location>
</feature>
<comment type="caution">
    <text evidence="2">The sequence shown here is derived from an EMBL/GenBank/DDBJ whole genome shotgun (WGS) entry which is preliminary data.</text>
</comment>
<organism evidence="2 3">
    <name type="scientific">Triparma retinervis</name>
    <dbReference type="NCBI Taxonomy" id="2557542"/>
    <lineage>
        <taxon>Eukaryota</taxon>
        <taxon>Sar</taxon>
        <taxon>Stramenopiles</taxon>
        <taxon>Ochrophyta</taxon>
        <taxon>Bolidophyceae</taxon>
        <taxon>Parmales</taxon>
        <taxon>Triparmaceae</taxon>
        <taxon>Triparma</taxon>
    </lineage>
</organism>
<feature type="compositionally biased region" description="Basic and acidic residues" evidence="1">
    <location>
        <begin position="246"/>
        <end position="268"/>
    </location>
</feature>
<dbReference type="EMBL" id="BRXZ01000145">
    <property type="protein sequence ID" value="GMI06125.1"/>
    <property type="molecule type" value="Genomic_DNA"/>
</dbReference>
<evidence type="ECO:0000313" key="3">
    <source>
        <dbReference type="Proteomes" id="UP001165082"/>
    </source>
</evidence>
<dbReference type="Proteomes" id="UP001165082">
    <property type="component" value="Unassembled WGS sequence"/>
</dbReference>
<sequence>MQKIKKKNYLQHDEGGDGSNSVAGVPSRLRIVAVDIPAFKSMIDQPCMIDNSVVFPDGVVSKKNKKDATKSTPQTSLARSFMRCGEHAEILNASFAAIKKSDDTIDDAFKEELSIRLSGRVKSFDSPMEKGGWWSRMVFGSAYKWEGKRGGDALKVDENAPQAVIADGAKLQEIEGGMLLLSSACKAANVPLFVINDPRLVWEGDGGKERGKEDELYNASKALREKVKGMVVQKALKIKEGQAYARGREHGKSKAEELARRQRRRDEGRWAQKVERLEGRIRQGLAGATISELRAELERRRGAQQPAGQQQRRDGGGNPQDP</sequence>
<protein>
    <submittedName>
        <fullName evidence="2">Uncharacterized protein</fullName>
    </submittedName>
</protein>
<dbReference type="AlphaFoldDB" id="A0A9W7CAF4"/>
<reference evidence="2" key="1">
    <citation type="submission" date="2022-07" db="EMBL/GenBank/DDBJ databases">
        <title>Genome analysis of Parmales, a sister group of diatoms, reveals the evolutionary specialization of diatoms from phago-mixotrophs to photoautotrophs.</title>
        <authorList>
            <person name="Ban H."/>
            <person name="Sato S."/>
            <person name="Yoshikawa S."/>
            <person name="Kazumasa Y."/>
            <person name="Nakamura Y."/>
            <person name="Ichinomiya M."/>
            <person name="Saitoh K."/>
            <person name="Sato N."/>
            <person name="Blanc-Mathieu R."/>
            <person name="Endo H."/>
            <person name="Kuwata A."/>
            <person name="Ogata H."/>
        </authorList>
    </citation>
    <scope>NUCLEOTIDE SEQUENCE</scope>
</reference>
<dbReference type="OrthoDB" id="44590at2759"/>
<gene>
    <name evidence="2" type="ORF">TrRE_jg1857</name>
</gene>
<feature type="region of interest" description="Disordered" evidence="1">
    <location>
        <begin position="295"/>
        <end position="322"/>
    </location>
</feature>
<feature type="region of interest" description="Disordered" evidence="1">
    <location>
        <begin position="243"/>
        <end position="268"/>
    </location>
</feature>
<accession>A0A9W7CAF4</accession>